<evidence type="ECO:0000256" key="8">
    <source>
        <dbReference type="ARBA" id="ARBA00022840"/>
    </source>
</evidence>
<comment type="cofactor">
    <cofactor evidence="2 11">
        <name>Mg(2+)</name>
        <dbReference type="ChEBI" id="CHEBI:18420"/>
    </cofactor>
</comment>
<dbReference type="PIRSF" id="PIRSF000513">
    <property type="entry name" value="Thz_kinase"/>
    <property type="match status" value="1"/>
</dbReference>
<dbReference type="STRING" id="1121919.SAMN02745975_02633"/>
<feature type="binding site" evidence="11">
    <location>
        <position position="45"/>
    </location>
    <ligand>
        <name>substrate</name>
    </ligand>
</feature>
<accession>A0A1M6LAV3</accession>
<evidence type="ECO:0000256" key="9">
    <source>
        <dbReference type="ARBA" id="ARBA00022842"/>
    </source>
</evidence>
<dbReference type="GO" id="GO:0009229">
    <property type="term" value="P:thiamine diphosphate biosynthetic process"/>
    <property type="evidence" value="ECO:0007669"/>
    <property type="project" value="UniProtKB-UniRule"/>
</dbReference>
<keyword evidence="9 11" id="KW-0460">Magnesium</keyword>
<evidence type="ECO:0000256" key="5">
    <source>
        <dbReference type="ARBA" id="ARBA00022723"/>
    </source>
</evidence>
<dbReference type="PANTHER" id="PTHR12592">
    <property type="entry name" value="ATP-DEPENDENT (S)-NAD(P)H-HYDRATE DEHYDRATASE FAMILY MEMBER"/>
    <property type="match status" value="1"/>
</dbReference>
<evidence type="ECO:0000256" key="4">
    <source>
        <dbReference type="ARBA" id="ARBA00022679"/>
    </source>
</evidence>
<dbReference type="AlphaFoldDB" id="A0A1M6LAV3"/>
<dbReference type="NCBIfam" id="NF006830">
    <property type="entry name" value="PRK09355.1"/>
    <property type="match status" value="1"/>
</dbReference>
<evidence type="ECO:0000256" key="2">
    <source>
        <dbReference type="ARBA" id="ARBA00001946"/>
    </source>
</evidence>
<dbReference type="EC" id="2.7.1.50" evidence="11"/>
<dbReference type="GO" id="GO:0004417">
    <property type="term" value="F:hydroxyethylthiazole kinase activity"/>
    <property type="evidence" value="ECO:0007669"/>
    <property type="project" value="UniProtKB-UniRule"/>
</dbReference>
<evidence type="ECO:0000256" key="1">
    <source>
        <dbReference type="ARBA" id="ARBA00001771"/>
    </source>
</evidence>
<dbReference type="GO" id="GO:0005524">
    <property type="term" value="F:ATP binding"/>
    <property type="evidence" value="ECO:0007669"/>
    <property type="project" value="UniProtKB-UniRule"/>
</dbReference>
<dbReference type="Pfam" id="PF02110">
    <property type="entry name" value="HK"/>
    <property type="match status" value="1"/>
</dbReference>
<dbReference type="UniPathway" id="UPA00060">
    <property type="reaction ID" value="UER00139"/>
</dbReference>
<evidence type="ECO:0000256" key="3">
    <source>
        <dbReference type="ARBA" id="ARBA00004868"/>
    </source>
</evidence>
<dbReference type="InterPro" id="IPR029056">
    <property type="entry name" value="Ribokinase-like"/>
</dbReference>
<protein>
    <recommendedName>
        <fullName evidence="11">Hydroxyethylthiazole kinase</fullName>
        <ecNumber evidence="11">2.7.1.50</ecNumber>
    </recommendedName>
    <alternativeName>
        <fullName evidence="11">4-methyl-5-beta-hydroxyethylthiazole kinase</fullName>
        <shortName evidence="11">TH kinase</shortName>
        <shortName evidence="11">Thz kinase</shortName>
    </alternativeName>
</protein>
<dbReference type="GO" id="GO:0110051">
    <property type="term" value="P:metabolite repair"/>
    <property type="evidence" value="ECO:0007669"/>
    <property type="project" value="TreeGrafter"/>
</dbReference>
<comment type="catalytic activity">
    <reaction evidence="1 11">
        <text>5-(2-hydroxyethyl)-4-methylthiazole + ATP = 4-methyl-5-(2-phosphooxyethyl)-thiazole + ADP + H(+)</text>
        <dbReference type="Rhea" id="RHEA:24212"/>
        <dbReference type="ChEBI" id="CHEBI:15378"/>
        <dbReference type="ChEBI" id="CHEBI:17957"/>
        <dbReference type="ChEBI" id="CHEBI:30616"/>
        <dbReference type="ChEBI" id="CHEBI:58296"/>
        <dbReference type="ChEBI" id="CHEBI:456216"/>
        <dbReference type="EC" id="2.7.1.50"/>
    </reaction>
</comment>
<evidence type="ECO:0000256" key="6">
    <source>
        <dbReference type="ARBA" id="ARBA00022741"/>
    </source>
</evidence>
<dbReference type="CDD" id="cd01170">
    <property type="entry name" value="THZ_kinase"/>
    <property type="match status" value="1"/>
</dbReference>
<sequence length="270" mass="29125">MLFSYFHEIYEGIKRDKPLIHHITNYVTVNDCANIVLALGGSPVMADDHKEVEEMVSIASALVLNVGTLNQRTIESFILAGKKANALGVPVVLDPVGVGATNLRTQTLQRILKEVKLSVLRGNMSEIKNIYGQDGKTRGVDSVDDSLAGGKEIALELAKRLDCVVAITGATDIISDGEQVFYIENGHKMLSRVTGTGCMTTSLIGTCVGTKKNPFHGAIMGTAIMGIAGEMAYEALEQKEAVGTFRMKLMDAIGSFSMECFQERGKIHEA</sequence>
<keyword evidence="6 11" id="KW-0547">Nucleotide-binding</keyword>
<comment type="similarity">
    <text evidence="11">Belongs to the Thz kinase family.</text>
</comment>
<dbReference type="OrthoDB" id="9778146at2"/>
<comment type="function">
    <text evidence="11">Catalyzes the phosphorylation of the hydroxyl group of 4-methyl-5-beta-hydroxyethylthiazole (THZ).</text>
</comment>
<dbReference type="PANTHER" id="PTHR12592:SF0">
    <property type="entry name" value="ATP-DEPENDENT (S)-NAD(P)H-HYDRATE DEHYDRATASE"/>
    <property type="match status" value="1"/>
</dbReference>
<feature type="binding site" evidence="11">
    <location>
        <position position="121"/>
    </location>
    <ligand>
        <name>ATP</name>
        <dbReference type="ChEBI" id="CHEBI:30616"/>
    </ligand>
</feature>
<dbReference type="Proteomes" id="UP000184536">
    <property type="component" value="Unassembled WGS sequence"/>
</dbReference>
<evidence type="ECO:0000256" key="11">
    <source>
        <dbReference type="HAMAP-Rule" id="MF_00228"/>
    </source>
</evidence>
<dbReference type="EMBL" id="FQZV01000035">
    <property type="protein sequence ID" value="SHJ68331.1"/>
    <property type="molecule type" value="Genomic_DNA"/>
</dbReference>
<dbReference type="SUPFAM" id="SSF53613">
    <property type="entry name" value="Ribokinase-like"/>
    <property type="match status" value="1"/>
</dbReference>
<dbReference type="PRINTS" id="PR01099">
    <property type="entry name" value="HYETHTZKNASE"/>
</dbReference>
<proteinExistence type="inferred from homology"/>
<dbReference type="NCBIfam" id="TIGR00694">
    <property type="entry name" value="thiM"/>
    <property type="match status" value="1"/>
</dbReference>
<keyword evidence="13" id="KW-1185">Reference proteome</keyword>
<dbReference type="Gene3D" id="3.40.1190.20">
    <property type="match status" value="1"/>
</dbReference>
<name>A0A1M6LAV3_9FIRM</name>
<feature type="binding site" evidence="11">
    <location>
        <position position="168"/>
    </location>
    <ligand>
        <name>ATP</name>
        <dbReference type="ChEBI" id="CHEBI:30616"/>
    </ligand>
</feature>
<dbReference type="InterPro" id="IPR000417">
    <property type="entry name" value="Hyethyz_kinase"/>
</dbReference>
<feature type="binding site" evidence="11">
    <location>
        <position position="195"/>
    </location>
    <ligand>
        <name>substrate</name>
    </ligand>
</feature>
<evidence type="ECO:0000256" key="10">
    <source>
        <dbReference type="ARBA" id="ARBA00022977"/>
    </source>
</evidence>
<dbReference type="GO" id="GO:0047453">
    <property type="term" value="F:ATP-dependent NAD(P)H-hydrate dehydratase activity"/>
    <property type="evidence" value="ECO:0007669"/>
    <property type="project" value="TreeGrafter"/>
</dbReference>
<keyword evidence="7 11" id="KW-0418">Kinase</keyword>
<dbReference type="HAMAP" id="MF_00228">
    <property type="entry name" value="Thz_kinase"/>
    <property type="match status" value="1"/>
</dbReference>
<dbReference type="GO" id="GO:0009228">
    <property type="term" value="P:thiamine biosynthetic process"/>
    <property type="evidence" value="ECO:0007669"/>
    <property type="project" value="UniProtKB-KW"/>
</dbReference>
<keyword evidence="5 11" id="KW-0479">Metal-binding</keyword>
<evidence type="ECO:0000313" key="12">
    <source>
        <dbReference type="EMBL" id="SHJ68331.1"/>
    </source>
</evidence>
<keyword evidence="4 11" id="KW-0808">Transferase</keyword>
<keyword evidence="10 11" id="KW-0784">Thiamine biosynthesis</keyword>
<dbReference type="RefSeq" id="WP_110941722.1">
    <property type="nucleotide sequence ID" value="NZ_FQZV01000035.1"/>
</dbReference>
<evidence type="ECO:0000256" key="7">
    <source>
        <dbReference type="ARBA" id="ARBA00022777"/>
    </source>
</evidence>
<comment type="pathway">
    <text evidence="3 11">Cofactor biosynthesis; thiamine diphosphate biosynthesis; 4-methyl-5-(2-phosphoethyl)-thiazole from 5-(2-hydroxyethyl)-4-methylthiazole: step 1/1.</text>
</comment>
<evidence type="ECO:0000313" key="13">
    <source>
        <dbReference type="Proteomes" id="UP000184536"/>
    </source>
</evidence>
<keyword evidence="8 11" id="KW-0067">ATP-binding</keyword>
<dbReference type="GO" id="GO:0000287">
    <property type="term" value="F:magnesium ion binding"/>
    <property type="evidence" value="ECO:0007669"/>
    <property type="project" value="UniProtKB-UniRule"/>
</dbReference>
<reference evidence="13" key="1">
    <citation type="submission" date="2016-11" db="EMBL/GenBank/DDBJ databases">
        <authorList>
            <person name="Varghese N."/>
            <person name="Submissions S."/>
        </authorList>
    </citation>
    <scope>NUCLEOTIDE SEQUENCE [LARGE SCALE GENOMIC DNA]</scope>
    <source>
        <strain evidence="13">DSM 17957</strain>
    </source>
</reference>
<gene>
    <name evidence="11" type="primary">thiM</name>
    <name evidence="12" type="ORF">SAMN02745975_02633</name>
</gene>
<organism evidence="12 13">
    <name type="scientific">Geosporobacter subterraneus DSM 17957</name>
    <dbReference type="NCBI Taxonomy" id="1121919"/>
    <lineage>
        <taxon>Bacteria</taxon>
        <taxon>Bacillati</taxon>
        <taxon>Bacillota</taxon>
        <taxon>Clostridia</taxon>
        <taxon>Peptostreptococcales</taxon>
        <taxon>Thermotaleaceae</taxon>
        <taxon>Geosporobacter</taxon>
    </lineage>
</organism>